<comment type="subcellular location">
    <subcellularLocation>
        <location evidence="1">Cell membrane</location>
        <topology evidence="1">Multi-pass membrane protein</topology>
    </subcellularLocation>
</comment>
<keyword evidence="4 7" id="KW-0812">Transmembrane</keyword>
<keyword evidence="6 7" id="KW-0472">Membrane</keyword>
<evidence type="ECO:0000256" key="1">
    <source>
        <dbReference type="ARBA" id="ARBA00004651"/>
    </source>
</evidence>
<protein>
    <submittedName>
        <fullName evidence="8">MFS transporter</fullName>
    </submittedName>
</protein>
<feature type="transmembrane region" description="Helical" evidence="7">
    <location>
        <begin position="357"/>
        <end position="375"/>
    </location>
</feature>
<sequence>MEQLDTVSASDRHNLVCYLGSMIITFFCFYGFNYLVTWLTIQKTGNPQTLGHVMALMMLPAIGLNLVAGQVLSHYSAKTIMFVTDILTALLFIGAYGWFEIRNWTITGLVVVAILNKSIGVFYKLGNKTALPELFASTQLKTINGYQTQIRQLAIVSATTIITGALLWFDPATLILIMGGAFGFSAWLDWQFQVSPSDSSPQAAEHSIFQSVALPKWALSYAVIGYLIDAVVAVCIPWIAVTYLQGHWQLSWLLTANALGILLGPVIFRRSKPYTLLTLTLSAGICLLFMRASLYQLLPMMLVLGVLRSRQTNIQFFTHIQQMPTSNRHALMMWVLTIIDTSTVVGSLLAPRLILHLGSWALPVLGAVTVGFCLIKKAIDYRHHQSAPPS</sequence>
<name>A0AAW8W0B7_LACPE</name>
<dbReference type="KEGG" id="lpg:BB562_10350"/>
<evidence type="ECO:0000313" key="8">
    <source>
        <dbReference type="EMBL" id="MDT6991156.1"/>
    </source>
</evidence>
<dbReference type="Gene3D" id="1.20.1250.20">
    <property type="entry name" value="MFS general substrate transporter like domains"/>
    <property type="match status" value="1"/>
</dbReference>
<keyword evidence="2" id="KW-0813">Transport</keyword>
<evidence type="ECO:0000256" key="6">
    <source>
        <dbReference type="ARBA" id="ARBA00023136"/>
    </source>
</evidence>
<dbReference type="EMBL" id="JAVLAQ010000002">
    <property type="protein sequence ID" value="MDT6991156.1"/>
    <property type="molecule type" value="Genomic_DNA"/>
</dbReference>
<feature type="transmembrane region" description="Helical" evidence="7">
    <location>
        <begin position="15"/>
        <end position="37"/>
    </location>
</feature>
<accession>A0AAW8W0B7</accession>
<reference evidence="8" key="1">
    <citation type="submission" date="2023-08" db="EMBL/GenBank/DDBJ databases">
        <authorList>
            <person name="Page C.A."/>
            <person name="Perez-Diaz I.M."/>
        </authorList>
    </citation>
    <scope>NUCLEOTIDE SEQUENCE</scope>
    <source>
        <strain evidence="8">7.8.46</strain>
    </source>
</reference>
<organism evidence="8 9">
    <name type="scientific">Lactiplantibacillus pentosus</name>
    <name type="common">Lactobacillus pentosus</name>
    <dbReference type="NCBI Taxonomy" id="1589"/>
    <lineage>
        <taxon>Bacteria</taxon>
        <taxon>Bacillati</taxon>
        <taxon>Bacillota</taxon>
        <taxon>Bacilli</taxon>
        <taxon>Lactobacillales</taxon>
        <taxon>Lactobacillaceae</taxon>
        <taxon>Lactiplantibacillus</taxon>
    </lineage>
</organism>
<dbReference type="SUPFAM" id="SSF103473">
    <property type="entry name" value="MFS general substrate transporter"/>
    <property type="match status" value="1"/>
</dbReference>
<comment type="caution">
    <text evidence="8">The sequence shown here is derived from an EMBL/GenBank/DDBJ whole genome shotgun (WGS) entry which is preliminary data.</text>
</comment>
<dbReference type="GO" id="GO:0005886">
    <property type="term" value="C:plasma membrane"/>
    <property type="evidence" value="ECO:0007669"/>
    <property type="project" value="UniProtKB-SubCell"/>
</dbReference>
<dbReference type="RefSeq" id="WP_101873717.1">
    <property type="nucleotide sequence ID" value="NZ_CP016491.1"/>
</dbReference>
<feature type="transmembrane region" description="Helical" evidence="7">
    <location>
        <begin position="165"/>
        <end position="188"/>
    </location>
</feature>
<feature type="transmembrane region" description="Helical" evidence="7">
    <location>
        <begin position="219"/>
        <end position="243"/>
    </location>
</feature>
<evidence type="ECO:0000256" key="4">
    <source>
        <dbReference type="ARBA" id="ARBA00022692"/>
    </source>
</evidence>
<evidence type="ECO:0000256" key="5">
    <source>
        <dbReference type="ARBA" id="ARBA00022989"/>
    </source>
</evidence>
<dbReference type="PANTHER" id="PTHR43266:SF2">
    <property type="entry name" value="MAJOR FACILITATOR SUPERFAMILY (MFS) PROFILE DOMAIN-CONTAINING PROTEIN"/>
    <property type="match status" value="1"/>
</dbReference>
<dbReference type="Proteomes" id="UP001267003">
    <property type="component" value="Unassembled WGS sequence"/>
</dbReference>
<feature type="transmembrane region" description="Helical" evidence="7">
    <location>
        <begin position="331"/>
        <end position="351"/>
    </location>
</feature>
<dbReference type="PANTHER" id="PTHR43266">
    <property type="entry name" value="MACROLIDE-EFFLUX PROTEIN"/>
    <property type="match status" value="1"/>
</dbReference>
<keyword evidence="5 7" id="KW-1133">Transmembrane helix</keyword>
<dbReference type="InterPro" id="IPR036259">
    <property type="entry name" value="MFS_trans_sf"/>
</dbReference>
<dbReference type="AlphaFoldDB" id="A0AAW8W0B7"/>
<feature type="transmembrane region" description="Helical" evidence="7">
    <location>
        <begin position="49"/>
        <end position="68"/>
    </location>
</feature>
<proteinExistence type="predicted"/>
<evidence type="ECO:0000256" key="7">
    <source>
        <dbReference type="SAM" id="Phobius"/>
    </source>
</evidence>
<evidence type="ECO:0000256" key="2">
    <source>
        <dbReference type="ARBA" id="ARBA00022448"/>
    </source>
</evidence>
<feature type="transmembrane region" description="Helical" evidence="7">
    <location>
        <begin position="80"/>
        <end position="98"/>
    </location>
</feature>
<gene>
    <name evidence="8" type="ORF">RI536_13920</name>
</gene>
<evidence type="ECO:0000313" key="9">
    <source>
        <dbReference type="Proteomes" id="UP001267003"/>
    </source>
</evidence>
<keyword evidence="3" id="KW-1003">Cell membrane</keyword>
<evidence type="ECO:0000256" key="3">
    <source>
        <dbReference type="ARBA" id="ARBA00022475"/>
    </source>
</evidence>
<feature type="transmembrane region" description="Helical" evidence="7">
    <location>
        <begin position="250"/>
        <end position="268"/>
    </location>
</feature>